<reference evidence="3 4" key="1">
    <citation type="submission" date="2024-09" db="EMBL/GenBank/DDBJ databases">
        <authorList>
            <person name="Sun Q."/>
            <person name="Mori K."/>
        </authorList>
    </citation>
    <scope>NUCLEOTIDE SEQUENCE [LARGE SCALE GENOMIC DNA]</scope>
    <source>
        <strain evidence="3 4">NCAIM B.02336</strain>
    </source>
</reference>
<dbReference type="GO" id="GO:0016787">
    <property type="term" value="F:hydrolase activity"/>
    <property type="evidence" value="ECO:0007669"/>
    <property type="project" value="UniProtKB-KW"/>
</dbReference>
<evidence type="ECO:0000259" key="2">
    <source>
        <dbReference type="Pfam" id="PF04471"/>
    </source>
</evidence>
<dbReference type="Pfam" id="PF04471">
    <property type="entry name" value="Mrr_cat"/>
    <property type="match status" value="1"/>
</dbReference>
<gene>
    <name evidence="3" type="ORF">ACFFGG_12290</name>
</gene>
<dbReference type="Proteomes" id="UP001589834">
    <property type="component" value="Unassembled WGS sequence"/>
</dbReference>
<dbReference type="RefSeq" id="WP_377483463.1">
    <property type="nucleotide sequence ID" value="NZ_JBHLTN010000024.1"/>
</dbReference>
<feature type="domain" description="Restriction endonuclease type IV Mrr" evidence="2">
    <location>
        <begin position="78"/>
        <end position="146"/>
    </location>
</feature>
<dbReference type="InterPro" id="IPR007560">
    <property type="entry name" value="Restrct_endonuc_IV_Mrr"/>
</dbReference>
<organism evidence="3 4">
    <name type="scientific">Ottowia pentelensis</name>
    <dbReference type="NCBI Taxonomy" id="511108"/>
    <lineage>
        <taxon>Bacteria</taxon>
        <taxon>Pseudomonadati</taxon>
        <taxon>Pseudomonadota</taxon>
        <taxon>Betaproteobacteria</taxon>
        <taxon>Burkholderiales</taxon>
        <taxon>Comamonadaceae</taxon>
        <taxon>Ottowia</taxon>
    </lineage>
</organism>
<sequence length="226" mass="23461">MTTASAPPSPSLLARVAAALAAWLPARRARLARPGAAAGASAQWTQLAQLATRFFDVRGLAPEDPAQPWAEAGNRLLRKGPRRYLVHAAHWQAARVDAATVQAVLRAVAQQRATAGIVLCARDVFTPAARALARENAILLLEPGQLRPLPPPREGAAPVAPVVPAPAVNAPRAAPAAVAAAAAPRPLPAAPRRPVLRPDDEVRGRRDFMPTVPFTPDAAAAPGGAC</sequence>
<keyword evidence="3" id="KW-0540">Nuclease</keyword>
<feature type="compositionally biased region" description="Basic and acidic residues" evidence="1">
    <location>
        <begin position="196"/>
        <end position="208"/>
    </location>
</feature>
<comment type="caution">
    <text evidence="3">The sequence shown here is derived from an EMBL/GenBank/DDBJ whole genome shotgun (WGS) entry which is preliminary data.</text>
</comment>
<evidence type="ECO:0000313" key="4">
    <source>
        <dbReference type="Proteomes" id="UP001589834"/>
    </source>
</evidence>
<dbReference type="EMBL" id="JBHLTN010000024">
    <property type="protein sequence ID" value="MFC0593331.1"/>
    <property type="molecule type" value="Genomic_DNA"/>
</dbReference>
<dbReference type="EC" id="3.1.21.-" evidence="3"/>
<evidence type="ECO:0000313" key="3">
    <source>
        <dbReference type="EMBL" id="MFC0593331.1"/>
    </source>
</evidence>
<keyword evidence="4" id="KW-1185">Reference proteome</keyword>
<dbReference type="GO" id="GO:0004519">
    <property type="term" value="F:endonuclease activity"/>
    <property type="evidence" value="ECO:0007669"/>
    <property type="project" value="UniProtKB-KW"/>
</dbReference>
<feature type="region of interest" description="Disordered" evidence="1">
    <location>
        <begin position="183"/>
        <end position="226"/>
    </location>
</feature>
<evidence type="ECO:0000256" key="1">
    <source>
        <dbReference type="SAM" id="MobiDB-lite"/>
    </source>
</evidence>
<accession>A0ABV6PU13</accession>
<keyword evidence="3" id="KW-0378">Hydrolase</keyword>
<name>A0ABV6PU13_9BURK</name>
<protein>
    <submittedName>
        <fullName evidence="3">Restriction endonuclease</fullName>
        <ecNumber evidence="3">3.1.21.-</ecNumber>
    </submittedName>
</protein>
<proteinExistence type="predicted"/>
<keyword evidence="3" id="KW-0255">Endonuclease</keyword>